<evidence type="ECO:0000256" key="4">
    <source>
        <dbReference type="SAM" id="MobiDB-lite"/>
    </source>
</evidence>
<dbReference type="GO" id="GO:0000785">
    <property type="term" value="C:chromatin"/>
    <property type="evidence" value="ECO:0007669"/>
    <property type="project" value="TreeGrafter"/>
</dbReference>
<dbReference type="PROSITE" id="PS51477">
    <property type="entry name" value="PAH"/>
    <property type="match status" value="2"/>
</dbReference>
<gene>
    <name evidence="5" type="ORF">H5410_037908</name>
</gene>
<dbReference type="GO" id="GO:0003714">
    <property type="term" value="F:transcription corepressor activity"/>
    <property type="evidence" value="ECO:0007669"/>
    <property type="project" value="InterPro"/>
</dbReference>
<dbReference type="GO" id="GO:0000118">
    <property type="term" value="C:histone deacetylase complex"/>
    <property type="evidence" value="ECO:0007669"/>
    <property type="project" value="TreeGrafter"/>
</dbReference>
<keyword evidence="2 3" id="KW-0539">Nucleus</keyword>
<keyword evidence="6" id="KW-1185">Reference proteome</keyword>
<comment type="caution">
    <text evidence="5">The sequence shown here is derived from an EMBL/GenBank/DDBJ whole genome shotgun (WGS) entry which is preliminary data.</text>
</comment>
<dbReference type="PANTHER" id="PTHR12346:SF38">
    <property type="entry name" value="HISTONE DEACETYLASE INTERACTING DOMAIN-CONTAINING PROTEIN"/>
    <property type="match status" value="1"/>
</dbReference>
<accession>A0A9J5YBK8</accession>
<dbReference type="Proteomes" id="UP000824120">
    <property type="component" value="Chromosome 7"/>
</dbReference>
<dbReference type="OrthoDB" id="10265969at2759"/>
<dbReference type="Gene3D" id="1.20.1160.11">
    <property type="entry name" value="Paired amphipathic helix"/>
    <property type="match status" value="2"/>
</dbReference>
<dbReference type="SUPFAM" id="SSF47762">
    <property type="entry name" value="PAH2 domain"/>
    <property type="match status" value="2"/>
</dbReference>
<dbReference type="InterPro" id="IPR036600">
    <property type="entry name" value="PAH_sf"/>
</dbReference>
<dbReference type="EMBL" id="JACXVP010000007">
    <property type="protein sequence ID" value="KAG5596676.1"/>
    <property type="molecule type" value="Genomic_DNA"/>
</dbReference>
<evidence type="ECO:0000256" key="2">
    <source>
        <dbReference type="ARBA" id="ARBA00023242"/>
    </source>
</evidence>
<dbReference type="PANTHER" id="PTHR12346">
    <property type="entry name" value="SIN3B-RELATED"/>
    <property type="match status" value="1"/>
</dbReference>
<evidence type="ECO:0000256" key="1">
    <source>
        <dbReference type="ARBA" id="ARBA00004123"/>
    </source>
</evidence>
<dbReference type="InterPro" id="IPR039774">
    <property type="entry name" value="Sin3-like"/>
</dbReference>
<dbReference type="Pfam" id="PF02671">
    <property type="entry name" value="PAH"/>
    <property type="match status" value="1"/>
</dbReference>
<protein>
    <submittedName>
        <fullName evidence="5">Uncharacterized protein</fullName>
    </submittedName>
</protein>
<comment type="subcellular location">
    <subcellularLocation>
        <location evidence="1 3">Nucleus</location>
    </subcellularLocation>
</comment>
<dbReference type="InterPro" id="IPR003822">
    <property type="entry name" value="PAH"/>
</dbReference>
<sequence length="439" mass="51387">MDAGAAYFIRGLRLYPQMYEQFLRVMRDYSTDKLDVDTVISELDTPFQFHHDLLVGYKIFLPPQFRVTLPYQQSQIRPDLAILKQCIDFMNQVQKRFPDDQISSIVFNDNKEKRISMVAFNLAKKMLEELWELKKNKEKIEPPGFTARATSFLLRVQSYPQLFSQYMRVMNDYSTNKLDYDGADSELNTLFQFHRDLLTEYKILVSERLKSKLLSSEQSRNKPDLKILKPCIHYMNKVQNRFADEGGVIMAYLDTIRSLKEGNLCNEEAYNAIAKIFGEENQDLVDEFEFLFLDKKEIRKNKKKKKKNSSSSSNKKTLDDLKRSELMEDEMCELDIDLALGKKTVACANMLMNSAEEERNQIINIDNSFSAVSLGYIEKVYKEEDDSILTRLRDDPRSVLPEILEKLKSKEEDLSKKWSDIHEKKKNPTNSLRKLRSIV</sequence>
<dbReference type="GO" id="GO:0000122">
    <property type="term" value="P:negative regulation of transcription by RNA polymerase II"/>
    <property type="evidence" value="ECO:0007669"/>
    <property type="project" value="TreeGrafter"/>
</dbReference>
<evidence type="ECO:0000313" key="6">
    <source>
        <dbReference type="Proteomes" id="UP000824120"/>
    </source>
</evidence>
<evidence type="ECO:0000256" key="3">
    <source>
        <dbReference type="PROSITE-ProRule" id="PRU00810"/>
    </source>
</evidence>
<proteinExistence type="predicted"/>
<dbReference type="AlphaFoldDB" id="A0A9J5YBK8"/>
<feature type="compositionally biased region" description="Basic and acidic residues" evidence="4">
    <location>
        <begin position="411"/>
        <end position="423"/>
    </location>
</feature>
<organism evidence="5 6">
    <name type="scientific">Solanum commersonii</name>
    <name type="common">Commerson's wild potato</name>
    <name type="synonym">Commerson's nightshade</name>
    <dbReference type="NCBI Taxonomy" id="4109"/>
    <lineage>
        <taxon>Eukaryota</taxon>
        <taxon>Viridiplantae</taxon>
        <taxon>Streptophyta</taxon>
        <taxon>Embryophyta</taxon>
        <taxon>Tracheophyta</taxon>
        <taxon>Spermatophyta</taxon>
        <taxon>Magnoliopsida</taxon>
        <taxon>eudicotyledons</taxon>
        <taxon>Gunneridae</taxon>
        <taxon>Pentapetalae</taxon>
        <taxon>asterids</taxon>
        <taxon>lamiids</taxon>
        <taxon>Solanales</taxon>
        <taxon>Solanaceae</taxon>
        <taxon>Solanoideae</taxon>
        <taxon>Solaneae</taxon>
        <taxon>Solanum</taxon>
    </lineage>
</organism>
<feature type="region of interest" description="Disordered" evidence="4">
    <location>
        <begin position="411"/>
        <end position="439"/>
    </location>
</feature>
<name>A0A9J5YBK8_SOLCO</name>
<evidence type="ECO:0000313" key="5">
    <source>
        <dbReference type="EMBL" id="KAG5596676.1"/>
    </source>
</evidence>
<reference evidence="5 6" key="1">
    <citation type="submission" date="2020-09" db="EMBL/GenBank/DDBJ databases">
        <title>De no assembly of potato wild relative species, Solanum commersonii.</title>
        <authorList>
            <person name="Cho K."/>
        </authorList>
    </citation>
    <scope>NUCLEOTIDE SEQUENCE [LARGE SCALE GENOMIC DNA]</scope>
    <source>
        <strain evidence="5">LZ3.2</strain>
        <tissue evidence="5">Leaf</tissue>
    </source>
</reference>